<dbReference type="EMBL" id="CAJNDS010002492">
    <property type="protein sequence ID" value="CAE7496928.1"/>
    <property type="molecule type" value="Genomic_DNA"/>
</dbReference>
<dbReference type="Pfam" id="PF00106">
    <property type="entry name" value="adh_short"/>
    <property type="match status" value="1"/>
</dbReference>
<keyword evidence="1" id="KW-0560">Oxidoreductase</keyword>
<dbReference type="PANTHER" id="PTHR43157:SF68">
    <property type="entry name" value="RETINOL DEHYDROGENASE 13"/>
    <property type="match status" value="1"/>
</dbReference>
<keyword evidence="2" id="KW-1133">Transmembrane helix</keyword>
<evidence type="ECO:0000313" key="4">
    <source>
        <dbReference type="Proteomes" id="UP000604046"/>
    </source>
</evidence>
<evidence type="ECO:0000256" key="1">
    <source>
        <dbReference type="ARBA" id="ARBA00023002"/>
    </source>
</evidence>
<dbReference type="SUPFAM" id="SSF51735">
    <property type="entry name" value="NAD(P)-binding Rossmann-fold domains"/>
    <property type="match status" value="1"/>
</dbReference>
<organism evidence="3 4">
    <name type="scientific">Symbiodinium natans</name>
    <dbReference type="NCBI Taxonomy" id="878477"/>
    <lineage>
        <taxon>Eukaryota</taxon>
        <taxon>Sar</taxon>
        <taxon>Alveolata</taxon>
        <taxon>Dinophyceae</taxon>
        <taxon>Suessiales</taxon>
        <taxon>Symbiodiniaceae</taxon>
        <taxon>Symbiodinium</taxon>
    </lineage>
</organism>
<dbReference type="InterPro" id="IPR036291">
    <property type="entry name" value="NAD(P)-bd_dom_sf"/>
</dbReference>
<evidence type="ECO:0000313" key="3">
    <source>
        <dbReference type="EMBL" id="CAE7496928.1"/>
    </source>
</evidence>
<name>A0A812SYA5_9DINO</name>
<gene>
    <name evidence="3" type="ORF">SNAT2548_LOCUS27832</name>
</gene>
<keyword evidence="2" id="KW-0812">Transmembrane</keyword>
<evidence type="ECO:0008006" key="5">
    <source>
        <dbReference type="Google" id="ProtNLM"/>
    </source>
</evidence>
<dbReference type="Proteomes" id="UP000604046">
    <property type="component" value="Unassembled WGS sequence"/>
</dbReference>
<feature type="transmembrane region" description="Helical" evidence="2">
    <location>
        <begin position="406"/>
        <end position="426"/>
    </location>
</feature>
<proteinExistence type="predicted"/>
<dbReference type="PANTHER" id="PTHR43157">
    <property type="entry name" value="PHOSPHATIDYLINOSITOL-GLYCAN BIOSYNTHESIS CLASS F PROTEIN-RELATED"/>
    <property type="match status" value="1"/>
</dbReference>
<sequence length="503" mass="54657">MAVTGCTSGTGKIFARVCAQKGAKLVLLNRDSLRATEALREISEVSQAAGAPEPLGIPCDLTSFKSVREAGAKLQAELREVGLDVLCNNAGIMGFGDKATEDGCDIQMQTNHLSHFLLTYLCMPLLDKAASLRGESRVVNHSSSARVMDGPEFTNKLQEKYLQKNGGNLGGNSDKIMQGANFVRYQQSKLANVVFTYALHKRLQDCGSKVKALVAHPGVAPTQLSVGTMSAGGASDLERIPAWATKLFFKLKYQTEEDGTVGILRNSCDPAAESGDFFGPLGRGGATGAFDPSEFKGPVGLLKIFKRVAARPAAVLGICVRCRLTVAAQSVFWFLASALHVNHYLAIFFMAIGLQGKVDGRRNWLVEYDVQDTNFWDVYAISLHWSLTQFTPATNNIGATNSIERLFAICVVLVALALFSSFLSSITNAVTALRAVRLDYASQEAQIRQFFNERNLPASLLAQVKAFMRLRSSAIRRVLEQDVKLLAELPDALKKKPLGSLRE</sequence>
<protein>
    <recommendedName>
        <fullName evidence="5">Short-chain dehydrogenase TIC 32, chloroplastic</fullName>
    </recommendedName>
</protein>
<evidence type="ECO:0000256" key="2">
    <source>
        <dbReference type="SAM" id="Phobius"/>
    </source>
</evidence>
<feature type="transmembrane region" description="Helical" evidence="2">
    <location>
        <begin position="331"/>
        <end position="354"/>
    </location>
</feature>
<accession>A0A812SYA5</accession>
<dbReference type="GO" id="GO:0016491">
    <property type="term" value="F:oxidoreductase activity"/>
    <property type="evidence" value="ECO:0007669"/>
    <property type="project" value="UniProtKB-KW"/>
</dbReference>
<dbReference type="OrthoDB" id="10265294at2759"/>
<reference evidence="3" key="1">
    <citation type="submission" date="2021-02" db="EMBL/GenBank/DDBJ databases">
        <authorList>
            <person name="Dougan E. K."/>
            <person name="Rhodes N."/>
            <person name="Thang M."/>
            <person name="Chan C."/>
        </authorList>
    </citation>
    <scope>NUCLEOTIDE SEQUENCE</scope>
</reference>
<dbReference type="InterPro" id="IPR002347">
    <property type="entry name" value="SDR_fam"/>
</dbReference>
<keyword evidence="4" id="KW-1185">Reference proteome</keyword>
<comment type="caution">
    <text evidence="3">The sequence shown here is derived from an EMBL/GenBank/DDBJ whole genome shotgun (WGS) entry which is preliminary data.</text>
</comment>
<dbReference type="Gene3D" id="1.10.287.70">
    <property type="match status" value="1"/>
</dbReference>
<dbReference type="Gene3D" id="3.40.50.720">
    <property type="entry name" value="NAD(P)-binding Rossmann-like Domain"/>
    <property type="match status" value="1"/>
</dbReference>
<keyword evidence="2" id="KW-0472">Membrane</keyword>
<dbReference type="AlphaFoldDB" id="A0A812SYA5"/>